<proteinExistence type="predicted"/>
<sequence length="101" mass="11053">MVLSCLPTCLLACLPACLLHQYRTPVCDAAPLSFPSPPSPLRFAPPSFAASYNTPLIPPSSILLFYSLFIHHQHQPLSHQSSSTSRILSSYQKTPLTKTTT</sequence>
<dbReference type="EMBL" id="KZ824936">
    <property type="protein sequence ID" value="RAH74364.1"/>
    <property type="molecule type" value="Genomic_DNA"/>
</dbReference>
<protein>
    <submittedName>
        <fullName evidence="1">Uncharacterized protein</fullName>
    </submittedName>
</protein>
<evidence type="ECO:0000313" key="2">
    <source>
        <dbReference type="Proteomes" id="UP000249661"/>
    </source>
</evidence>
<keyword evidence="2" id="KW-1185">Reference proteome</keyword>
<gene>
    <name evidence="1" type="ORF">BO66DRAFT_388422</name>
</gene>
<organism evidence="1 2">
    <name type="scientific">Aspergillus aculeatinus CBS 121060</name>
    <dbReference type="NCBI Taxonomy" id="1448322"/>
    <lineage>
        <taxon>Eukaryota</taxon>
        <taxon>Fungi</taxon>
        <taxon>Dikarya</taxon>
        <taxon>Ascomycota</taxon>
        <taxon>Pezizomycotina</taxon>
        <taxon>Eurotiomycetes</taxon>
        <taxon>Eurotiomycetidae</taxon>
        <taxon>Eurotiales</taxon>
        <taxon>Aspergillaceae</taxon>
        <taxon>Aspergillus</taxon>
        <taxon>Aspergillus subgen. Circumdati</taxon>
    </lineage>
</organism>
<dbReference type="Proteomes" id="UP000249661">
    <property type="component" value="Unassembled WGS sequence"/>
</dbReference>
<name>A0ACD1HKH6_9EURO</name>
<accession>A0ACD1HKH6</accession>
<reference evidence="1" key="1">
    <citation type="submission" date="2018-02" db="EMBL/GenBank/DDBJ databases">
        <title>The genomes of Aspergillus section Nigri reveals drivers in fungal speciation.</title>
        <authorList>
            <consortium name="DOE Joint Genome Institute"/>
            <person name="Vesth T.C."/>
            <person name="Nybo J."/>
            <person name="Theobald S."/>
            <person name="Brandl J."/>
            <person name="Frisvad J.C."/>
            <person name="Nielsen K.F."/>
            <person name="Lyhne E.K."/>
            <person name="Kogle M.E."/>
            <person name="Kuo A."/>
            <person name="Riley R."/>
            <person name="Clum A."/>
            <person name="Nolan M."/>
            <person name="Lipzen A."/>
            <person name="Salamov A."/>
            <person name="Henrissat B."/>
            <person name="Wiebenga A."/>
            <person name="De vries R.P."/>
            <person name="Grigoriev I.V."/>
            <person name="Mortensen U.H."/>
            <person name="Andersen M.R."/>
            <person name="Baker S.E."/>
        </authorList>
    </citation>
    <scope>NUCLEOTIDE SEQUENCE</scope>
    <source>
        <strain evidence="1">CBS 121060</strain>
    </source>
</reference>
<evidence type="ECO:0000313" key="1">
    <source>
        <dbReference type="EMBL" id="RAH74364.1"/>
    </source>
</evidence>